<gene>
    <name evidence="1" type="ORF">V6N11_061921</name>
</gene>
<reference evidence="1 2" key="1">
    <citation type="journal article" date="2024" name="G3 (Bethesda)">
        <title>Genome assembly of Hibiscus sabdariffa L. provides insights into metabolisms of medicinal natural products.</title>
        <authorList>
            <person name="Kim T."/>
        </authorList>
    </citation>
    <scope>NUCLEOTIDE SEQUENCE [LARGE SCALE GENOMIC DNA]</scope>
    <source>
        <strain evidence="1">TK-2024</strain>
        <tissue evidence="1">Old leaves</tissue>
    </source>
</reference>
<dbReference type="Proteomes" id="UP001396334">
    <property type="component" value="Unassembled WGS sequence"/>
</dbReference>
<comment type="caution">
    <text evidence="1">The sequence shown here is derived from an EMBL/GenBank/DDBJ whole genome shotgun (WGS) entry which is preliminary data.</text>
</comment>
<dbReference type="EMBL" id="JBBPBN010000227">
    <property type="protein sequence ID" value="KAK8972113.1"/>
    <property type="molecule type" value="Genomic_DNA"/>
</dbReference>
<evidence type="ECO:0000313" key="1">
    <source>
        <dbReference type="EMBL" id="KAK8972113.1"/>
    </source>
</evidence>
<protein>
    <recommendedName>
        <fullName evidence="3">RNase H type-1 domain-containing protein</fullName>
    </recommendedName>
</protein>
<organism evidence="1 2">
    <name type="scientific">Hibiscus sabdariffa</name>
    <name type="common">roselle</name>
    <dbReference type="NCBI Taxonomy" id="183260"/>
    <lineage>
        <taxon>Eukaryota</taxon>
        <taxon>Viridiplantae</taxon>
        <taxon>Streptophyta</taxon>
        <taxon>Embryophyta</taxon>
        <taxon>Tracheophyta</taxon>
        <taxon>Spermatophyta</taxon>
        <taxon>Magnoliopsida</taxon>
        <taxon>eudicotyledons</taxon>
        <taxon>Gunneridae</taxon>
        <taxon>Pentapetalae</taxon>
        <taxon>rosids</taxon>
        <taxon>malvids</taxon>
        <taxon>Malvales</taxon>
        <taxon>Malvaceae</taxon>
        <taxon>Malvoideae</taxon>
        <taxon>Hibiscus</taxon>
    </lineage>
</organism>
<name>A0ABR2N7I6_9ROSI</name>
<keyword evidence="2" id="KW-1185">Reference proteome</keyword>
<proteinExistence type="predicted"/>
<sequence>MDQHPTGSITVLGQTLVIQSNARVKKAPEYSLYASLWKRRCGMVMDDNFVDQGDLTSRCQRLVIEISVNAVTQLESVNNVQREGTTVDRHWVKSMYGHVKANVDGACNLATNMAAAGETDSLEVASILRGTSKALSGHAIITNIRDLVVKEWNVTILCIPRSMNKGTNSLATSKRNQPVDVSLFYNPSEFVMSLVNMEKQDYD</sequence>
<evidence type="ECO:0000313" key="2">
    <source>
        <dbReference type="Proteomes" id="UP001396334"/>
    </source>
</evidence>
<evidence type="ECO:0008006" key="3">
    <source>
        <dbReference type="Google" id="ProtNLM"/>
    </source>
</evidence>
<accession>A0ABR2N7I6</accession>